<dbReference type="Proteomes" id="UP000053259">
    <property type="component" value="Unassembled WGS sequence"/>
</dbReference>
<sequence length="399" mass="43894">MPLVVMEDRSGSGLDTRAQDRLAAMEDSVRRALQEVDPSSSSVYSRSPNVQQSPAQTIQEENKTPKARQLFGLIQRSGSTPVLRHISNFHLPFAARGGSVTYSPATQPTEWARSPVPPSPTAQPTFRHPADTAPIIDSEPDLEGGLPPRPRKHKRKHRKQGAWTRKRKTQSGSRTCAALFQGENRLQAISTAASGVFLASVLTIYLTIAITIKNLNQQVHVLFILTILAALVFFTYSLIRLVTAAVRRKKPRRHRPIIPSVAGPEGFKPDVPIRVQLARDEEIAACDEDGKIPPERADVLRQPPPAYGLWRGSVRLDPNLLHWQRADAQPQEASLSRSSPVSERRPSPTGSPAMASVAEEQQVRRPPSYASDDGVSYVVSALPPAPPSEIHPAFRIRLP</sequence>
<evidence type="ECO:0000313" key="4">
    <source>
        <dbReference type="Proteomes" id="UP000053259"/>
    </source>
</evidence>
<evidence type="ECO:0000313" key="3">
    <source>
        <dbReference type="EMBL" id="KIW08837.1"/>
    </source>
</evidence>
<keyword evidence="2" id="KW-0812">Transmembrane</keyword>
<accession>A0A0D1Z799</accession>
<keyword evidence="2" id="KW-1133">Transmembrane helix</keyword>
<dbReference type="HOGENOM" id="CLU_032674_1_1_1"/>
<feature type="region of interest" description="Disordered" evidence="1">
    <location>
        <begin position="105"/>
        <end position="170"/>
    </location>
</feature>
<dbReference type="OrthoDB" id="5417811at2759"/>
<feature type="region of interest" description="Disordered" evidence="1">
    <location>
        <begin position="325"/>
        <end position="399"/>
    </location>
</feature>
<dbReference type="InParanoid" id="A0A0D1Z799"/>
<feature type="compositionally biased region" description="Basic residues" evidence="1">
    <location>
        <begin position="149"/>
        <end position="169"/>
    </location>
</feature>
<evidence type="ECO:0000256" key="1">
    <source>
        <dbReference type="SAM" id="MobiDB-lite"/>
    </source>
</evidence>
<feature type="region of interest" description="Disordered" evidence="1">
    <location>
        <begin position="35"/>
        <end position="64"/>
    </location>
</feature>
<feature type="compositionally biased region" description="Polar residues" evidence="1">
    <location>
        <begin position="48"/>
        <end position="59"/>
    </location>
</feature>
<gene>
    <name evidence="3" type="ORF">PV09_00766</name>
</gene>
<organism evidence="3 4">
    <name type="scientific">Verruconis gallopava</name>
    <dbReference type="NCBI Taxonomy" id="253628"/>
    <lineage>
        <taxon>Eukaryota</taxon>
        <taxon>Fungi</taxon>
        <taxon>Dikarya</taxon>
        <taxon>Ascomycota</taxon>
        <taxon>Pezizomycotina</taxon>
        <taxon>Dothideomycetes</taxon>
        <taxon>Pleosporomycetidae</taxon>
        <taxon>Venturiales</taxon>
        <taxon>Sympoventuriaceae</taxon>
        <taxon>Verruconis</taxon>
    </lineage>
</organism>
<dbReference type="RefSeq" id="XP_016218706.1">
    <property type="nucleotide sequence ID" value="XM_016353553.1"/>
</dbReference>
<reference evidence="3 4" key="1">
    <citation type="submission" date="2015-01" db="EMBL/GenBank/DDBJ databases">
        <title>The Genome Sequence of Ochroconis gallopava CBS43764.</title>
        <authorList>
            <consortium name="The Broad Institute Genomics Platform"/>
            <person name="Cuomo C."/>
            <person name="de Hoog S."/>
            <person name="Gorbushina A."/>
            <person name="Stielow B."/>
            <person name="Teixiera M."/>
            <person name="Abouelleil A."/>
            <person name="Chapman S.B."/>
            <person name="Priest M."/>
            <person name="Young S.K."/>
            <person name="Wortman J."/>
            <person name="Nusbaum C."/>
            <person name="Birren B."/>
        </authorList>
    </citation>
    <scope>NUCLEOTIDE SEQUENCE [LARGE SCALE GENOMIC DNA]</scope>
    <source>
        <strain evidence="3 4">CBS 43764</strain>
    </source>
</reference>
<dbReference type="AlphaFoldDB" id="A0A0D1Z799"/>
<proteinExistence type="predicted"/>
<dbReference type="GeneID" id="27308739"/>
<dbReference type="VEuPathDB" id="FungiDB:PV09_00766"/>
<keyword evidence="4" id="KW-1185">Reference proteome</keyword>
<feature type="transmembrane region" description="Helical" evidence="2">
    <location>
        <begin position="188"/>
        <end position="210"/>
    </location>
</feature>
<name>A0A0D1Z799_9PEZI</name>
<evidence type="ECO:0000256" key="2">
    <source>
        <dbReference type="SAM" id="Phobius"/>
    </source>
</evidence>
<keyword evidence="2" id="KW-0472">Membrane</keyword>
<protein>
    <submittedName>
        <fullName evidence="3">Uncharacterized protein</fullName>
    </submittedName>
</protein>
<dbReference type="EMBL" id="KN847530">
    <property type="protein sequence ID" value="KIW08837.1"/>
    <property type="molecule type" value="Genomic_DNA"/>
</dbReference>
<feature type="transmembrane region" description="Helical" evidence="2">
    <location>
        <begin position="222"/>
        <end position="246"/>
    </location>
</feature>